<feature type="domain" description="HTH tetR-type" evidence="5">
    <location>
        <begin position="16"/>
        <end position="76"/>
    </location>
</feature>
<sequence length="209" mass="23442">MTSGARGPRGPYRTGIKTREQIVVAAAKAFGEKGYRAASLRQIAADVGLSPAALLRHFESKEDLLAAVLNWWEAETAHRENPDLQGLRAIDQLRMSMAYHLEHRGLLELFITLTAEATNPEHPARDFVRRRYAQVVRTKTDQLLQAVQTGEIPPLTEAEAESDIRALLAVMDGLELQWLLDPNMDLVGTFDRYLDHAMTCWRAGTRPIL</sequence>
<dbReference type="Gene3D" id="1.10.357.10">
    <property type="entry name" value="Tetracycline Repressor, domain 2"/>
    <property type="match status" value="1"/>
</dbReference>
<evidence type="ECO:0000313" key="7">
    <source>
        <dbReference type="Proteomes" id="UP001305002"/>
    </source>
</evidence>
<dbReference type="PANTHER" id="PTHR30055:SF234">
    <property type="entry name" value="HTH-TYPE TRANSCRIPTIONAL REGULATOR BETI"/>
    <property type="match status" value="1"/>
</dbReference>
<evidence type="ECO:0000256" key="4">
    <source>
        <dbReference type="PROSITE-ProRule" id="PRU00335"/>
    </source>
</evidence>
<evidence type="ECO:0000313" key="6">
    <source>
        <dbReference type="EMBL" id="WOT39088.1"/>
    </source>
</evidence>
<dbReference type="PANTHER" id="PTHR30055">
    <property type="entry name" value="HTH-TYPE TRANSCRIPTIONAL REGULATOR RUTR"/>
    <property type="match status" value="1"/>
</dbReference>
<keyword evidence="3" id="KW-0804">Transcription</keyword>
<evidence type="ECO:0000259" key="5">
    <source>
        <dbReference type="PROSITE" id="PS50977"/>
    </source>
</evidence>
<dbReference type="SUPFAM" id="SSF46689">
    <property type="entry name" value="Homeodomain-like"/>
    <property type="match status" value="1"/>
</dbReference>
<evidence type="ECO:0000256" key="1">
    <source>
        <dbReference type="ARBA" id="ARBA00023015"/>
    </source>
</evidence>
<reference evidence="6 7" key="1">
    <citation type="journal article" date="2021" name="J. Microbiol. Biotechnol.">
        <title>An Efficient Markerless Deletion System Suitable for the Industrial Strains of Streptomyces.</title>
        <authorList>
            <person name="Dong J."/>
            <person name="Wei J."/>
            <person name="Li H."/>
            <person name="Zhao S."/>
            <person name="Guan W."/>
        </authorList>
    </citation>
    <scope>NUCLEOTIDE SEQUENCE [LARGE SCALE GENOMIC DNA]</scope>
    <source>
        <strain evidence="6 7">CICC 11043</strain>
    </source>
</reference>
<keyword evidence="2 4" id="KW-0238">DNA-binding</keyword>
<dbReference type="Pfam" id="PF00440">
    <property type="entry name" value="TetR_N"/>
    <property type="match status" value="1"/>
</dbReference>
<dbReference type="EMBL" id="CP137524">
    <property type="protein sequence ID" value="WOT39088.1"/>
    <property type="molecule type" value="Genomic_DNA"/>
</dbReference>
<gene>
    <name evidence="6" type="ORF">R5U08_35235</name>
</gene>
<dbReference type="PRINTS" id="PR00455">
    <property type="entry name" value="HTHTETR"/>
</dbReference>
<dbReference type="InterPro" id="IPR001647">
    <property type="entry name" value="HTH_TetR"/>
</dbReference>
<dbReference type="SUPFAM" id="SSF48498">
    <property type="entry name" value="Tetracyclin repressor-like, C-terminal domain"/>
    <property type="match status" value="1"/>
</dbReference>
<dbReference type="PROSITE" id="PS50977">
    <property type="entry name" value="HTH_TETR_2"/>
    <property type="match status" value="1"/>
</dbReference>
<dbReference type="RefSeq" id="WP_193508614.1">
    <property type="nucleotide sequence ID" value="NZ_BMSO01000029.1"/>
</dbReference>
<dbReference type="InterPro" id="IPR050109">
    <property type="entry name" value="HTH-type_TetR-like_transc_reg"/>
</dbReference>
<keyword evidence="1" id="KW-0805">Transcription regulation</keyword>
<evidence type="ECO:0000256" key="2">
    <source>
        <dbReference type="ARBA" id="ARBA00023125"/>
    </source>
</evidence>
<protein>
    <submittedName>
        <fullName evidence="6">TetR/AcrR family transcriptional regulator</fullName>
    </submittedName>
</protein>
<evidence type="ECO:0000256" key="3">
    <source>
        <dbReference type="ARBA" id="ARBA00023163"/>
    </source>
</evidence>
<name>A0ABZ0KMG9_STRC4</name>
<dbReference type="Proteomes" id="UP001305002">
    <property type="component" value="Chromosome"/>
</dbReference>
<dbReference type="InterPro" id="IPR036271">
    <property type="entry name" value="Tet_transcr_reg_TetR-rel_C_sf"/>
</dbReference>
<accession>A0ABZ0KMG9</accession>
<organism evidence="6 7">
    <name type="scientific">Streptomyces coeruleorubidus</name>
    <dbReference type="NCBI Taxonomy" id="116188"/>
    <lineage>
        <taxon>Bacteria</taxon>
        <taxon>Bacillati</taxon>
        <taxon>Actinomycetota</taxon>
        <taxon>Actinomycetes</taxon>
        <taxon>Kitasatosporales</taxon>
        <taxon>Streptomycetaceae</taxon>
        <taxon>Streptomyces</taxon>
    </lineage>
</organism>
<proteinExistence type="predicted"/>
<reference evidence="6 7" key="2">
    <citation type="journal article" date="2024" name="Microb. Biotechnol.">
        <title>The involvement of multiple ABC transporters in daunorubicin efflux in Streptomyces coeruleorubidus.</title>
        <authorList>
            <person name="Dong J."/>
            <person name="Ning J."/>
            <person name="Tian Y."/>
            <person name="Li H."/>
            <person name="Chen H."/>
            <person name="Guan W."/>
        </authorList>
    </citation>
    <scope>NUCLEOTIDE SEQUENCE [LARGE SCALE GENOMIC DNA]</scope>
    <source>
        <strain evidence="6 7">CICC 11043</strain>
    </source>
</reference>
<dbReference type="InterPro" id="IPR009057">
    <property type="entry name" value="Homeodomain-like_sf"/>
</dbReference>
<feature type="DNA-binding region" description="H-T-H motif" evidence="4">
    <location>
        <begin position="39"/>
        <end position="58"/>
    </location>
</feature>
<keyword evidence="7" id="KW-1185">Reference proteome</keyword>